<gene>
    <name evidence="1" type="ORF">JFY71_03235</name>
</gene>
<dbReference type="Proteomes" id="UP000595814">
    <property type="component" value="Chromosome"/>
</dbReference>
<evidence type="ECO:0000313" key="2">
    <source>
        <dbReference type="Proteomes" id="UP000595814"/>
    </source>
</evidence>
<proteinExistence type="predicted"/>
<accession>A0AC61MSU3</accession>
<organism evidence="1 2">
    <name type="scientific">Miniphocaeibacter halophilus</name>
    <dbReference type="NCBI Taxonomy" id="2931922"/>
    <lineage>
        <taxon>Bacteria</taxon>
        <taxon>Bacillati</taxon>
        <taxon>Bacillota</taxon>
        <taxon>Tissierellia</taxon>
        <taxon>Tissierellales</taxon>
        <taxon>Peptoniphilaceae</taxon>
        <taxon>Miniphocaeibacter</taxon>
    </lineage>
</organism>
<protein>
    <submittedName>
        <fullName evidence="1">DUF3841 domain-containing protein</fullName>
    </submittedName>
</protein>
<dbReference type="EMBL" id="CP066744">
    <property type="protein sequence ID" value="QQK08567.1"/>
    <property type="molecule type" value="Genomic_DNA"/>
</dbReference>
<reference evidence="1 2" key="1">
    <citation type="journal article" date="2022" name="Int. J. Syst. Evol. Microbiol.">
        <title>Miniphocaeibacter halophilus sp. nov., an ammonium-tolerant acetate-producing bacterium isolated from a biogas system.</title>
        <authorList>
            <person name="Schnurer A."/>
            <person name="Singh A."/>
            <person name="Bi S."/>
            <person name="Qiao W."/>
            <person name="Westerholm M."/>
        </authorList>
    </citation>
    <scope>NUCLEOTIDE SEQUENCE [LARGE SCALE GENOMIC DNA]</scope>
    <source>
        <strain evidence="1 2">AMB_01</strain>
    </source>
</reference>
<sequence length="203" mass="24326">MLLYTCQDIKSLELIEKNGRFINKKKYIEDHFDDISDIFLRCYDWFVKEADKIVSKPSDVEYPIWCSTSVEATFRPTETEIVYILDIPDDKIILFDGGKWDYVLNLIYLPKNEEDLIKYREKLKLKGINNQYDIFHSNISNFYKEEQEEIVSSWHRIFDIKDSTNFSLQGNIWEIKKENILEIVEYGNSIPMKYYLKEKNLSI</sequence>
<name>A0AC61MSU3_9FIRM</name>
<evidence type="ECO:0000313" key="1">
    <source>
        <dbReference type="EMBL" id="QQK08567.1"/>
    </source>
</evidence>
<keyword evidence="2" id="KW-1185">Reference proteome</keyword>